<dbReference type="InterPro" id="IPR017437">
    <property type="entry name" value="ATP-NAD_kinase_PpnK-typ_C"/>
</dbReference>
<dbReference type="Proteomes" id="UP000710432">
    <property type="component" value="Unassembled WGS sequence"/>
</dbReference>
<evidence type="ECO:0000313" key="1">
    <source>
        <dbReference type="EMBL" id="KAH0513620.1"/>
    </source>
</evidence>
<reference evidence="1" key="1">
    <citation type="submission" date="2020-03" db="EMBL/GenBank/DDBJ databases">
        <title>Studies in the Genomics of Life Span.</title>
        <authorList>
            <person name="Glass D."/>
        </authorList>
    </citation>
    <scope>NUCLEOTIDE SEQUENCE</scope>
    <source>
        <strain evidence="1">LTLLF</strain>
        <tissue evidence="1">Muscle</tissue>
    </source>
</reference>
<dbReference type="GO" id="GO:0003951">
    <property type="term" value="F:NAD+ kinase activity"/>
    <property type="evidence" value="ECO:0007669"/>
    <property type="project" value="InterPro"/>
</dbReference>
<dbReference type="SUPFAM" id="SSF111331">
    <property type="entry name" value="NAD kinase/diacylglycerol kinase-like"/>
    <property type="match status" value="1"/>
</dbReference>
<organism evidence="1 2">
    <name type="scientific">Microtus ochrogaster</name>
    <name type="common">Prairie vole</name>
    <dbReference type="NCBI Taxonomy" id="79684"/>
    <lineage>
        <taxon>Eukaryota</taxon>
        <taxon>Metazoa</taxon>
        <taxon>Chordata</taxon>
        <taxon>Craniata</taxon>
        <taxon>Vertebrata</taxon>
        <taxon>Euteleostomi</taxon>
        <taxon>Mammalia</taxon>
        <taxon>Eutheria</taxon>
        <taxon>Euarchontoglires</taxon>
        <taxon>Glires</taxon>
        <taxon>Rodentia</taxon>
        <taxon>Myomorpha</taxon>
        <taxon>Muroidea</taxon>
        <taxon>Cricetidae</taxon>
        <taxon>Arvicolinae</taxon>
        <taxon>Microtus</taxon>
    </lineage>
</organism>
<comment type="caution">
    <text evidence="1">The sequence shown here is derived from an EMBL/GenBank/DDBJ whole genome shotgun (WGS) entry which is preliminary data.</text>
</comment>
<gene>
    <name evidence="1" type="ORF">LTLLF_139870</name>
</gene>
<dbReference type="Gene3D" id="2.60.200.30">
    <property type="entry name" value="Probable inorganic polyphosphate/atp-NAD kinase, domain 2"/>
    <property type="match status" value="1"/>
</dbReference>
<protein>
    <submittedName>
        <fullName evidence="1">NAD kinase</fullName>
    </submittedName>
</protein>
<keyword evidence="1" id="KW-0418">Kinase</keyword>
<dbReference type="EMBL" id="JAATJU010021479">
    <property type="protein sequence ID" value="KAH0513620.1"/>
    <property type="molecule type" value="Genomic_DNA"/>
</dbReference>
<proteinExistence type="predicted"/>
<name>A0A8J6GMA6_MICOH</name>
<evidence type="ECO:0000313" key="2">
    <source>
        <dbReference type="Proteomes" id="UP000710432"/>
    </source>
</evidence>
<dbReference type="GO" id="GO:0006741">
    <property type="term" value="P:NADP+ biosynthetic process"/>
    <property type="evidence" value="ECO:0007669"/>
    <property type="project" value="TreeGrafter"/>
</dbReference>
<sequence length="132" mass="14443">MIVSTPTGSTAYAVAAGPSMIHPSMPAIMVTPICPYSLSFWPIVVPGGVELIIMLSPEARNTAWVSFDGRKRQEICHGDSISITTSCYPLPSTCVCDPVSGWFESLAQCLHWNVQKKQAHFPEDEDQDEEDS</sequence>
<dbReference type="Pfam" id="PF20143">
    <property type="entry name" value="NAD_kinase_C"/>
    <property type="match status" value="1"/>
</dbReference>
<keyword evidence="1" id="KW-0808">Transferase</keyword>
<dbReference type="AlphaFoldDB" id="A0A8J6GMA6"/>
<dbReference type="InterPro" id="IPR016064">
    <property type="entry name" value="NAD/diacylglycerol_kinase_sf"/>
</dbReference>
<dbReference type="GO" id="GO:0019674">
    <property type="term" value="P:NAD+ metabolic process"/>
    <property type="evidence" value="ECO:0007669"/>
    <property type="project" value="InterPro"/>
</dbReference>
<dbReference type="PANTHER" id="PTHR20275:SF0">
    <property type="entry name" value="NAD KINASE"/>
    <property type="match status" value="1"/>
</dbReference>
<dbReference type="PANTHER" id="PTHR20275">
    <property type="entry name" value="NAD KINASE"/>
    <property type="match status" value="1"/>
</dbReference>
<accession>A0A8J6GMA6</accession>